<dbReference type="GO" id="GO:0019159">
    <property type="term" value="F:nicotinamide-nucleotide amidase activity"/>
    <property type="evidence" value="ECO:0007669"/>
    <property type="project" value="UniProtKB-EC"/>
</dbReference>
<evidence type="ECO:0000313" key="3">
    <source>
        <dbReference type="Proteomes" id="UP000533306"/>
    </source>
</evidence>
<dbReference type="EC" id="3.5.1.42" evidence="2"/>
<sequence length="181" mass="18927">MTEAGVGEIRDQDVGELADRFLKACKRSGILATTAESCTGGLIIAAMTDIPGSSSMVDRGFVTYSNEAKMEMLGVSEQTLDAHGAVSSQTAAEMAEGALRNAHAGIAIAVTGIAGPDGGSAEKPVGLVWFGLAVTGKPVHVENRIFDNRGRDFIRRETVKHALRMGLEAIGDDQAVSAERP</sequence>
<accession>A0A7W9S3G1</accession>
<keyword evidence="2" id="KW-0378">Hydrolase</keyword>
<dbReference type="NCBIfam" id="TIGR00199">
    <property type="entry name" value="PncC_domain"/>
    <property type="match status" value="1"/>
</dbReference>
<organism evidence="2 3">
    <name type="scientific">Aquamicrobium lusatiense</name>
    <dbReference type="NCBI Taxonomy" id="89772"/>
    <lineage>
        <taxon>Bacteria</taxon>
        <taxon>Pseudomonadati</taxon>
        <taxon>Pseudomonadota</taxon>
        <taxon>Alphaproteobacteria</taxon>
        <taxon>Hyphomicrobiales</taxon>
        <taxon>Phyllobacteriaceae</taxon>
        <taxon>Aquamicrobium</taxon>
    </lineage>
</organism>
<dbReference type="AlphaFoldDB" id="A0A7W9S3G1"/>
<gene>
    <name evidence="2" type="ORF">HNR59_002449</name>
</gene>
<dbReference type="Proteomes" id="UP000533306">
    <property type="component" value="Unassembled WGS sequence"/>
</dbReference>
<proteinExistence type="predicted"/>
<comment type="caution">
    <text evidence="2">The sequence shown here is derived from an EMBL/GenBank/DDBJ whole genome shotgun (WGS) entry which is preliminary data.</text>
</comment>
<dbReference type="SUPFAM" id="SSF142433">
    <property type="entry name" value="CinA-like"/>
    <property type="match status" value="1"/>
</dbReference>
<feature type="domain" description="CinA C-terminal" evidence="1">
    <location>
        <begin position="17"/>
        <end position="165"/>
    </location>
</feature>
<evidence type="ECO:0000259" key="1">
    <source>
        <dbReference type="Pfam" id="PF02464"/>
    </source>
</evidence>
<keyword evidence="3" id="KW-1185">Reference proteome</keyword>
<dbReference type="InterPro" id="IPR008136">
    <property type="entry name" value="CinA_C"/>
</dbReference>
<dbReference type="Gene3D" id="3.90.950.20">
    <property type="entry name" value="CinA-like"/>
    <property type="match status" value="1"/>
</dbReference>
<dbReference type="Pfam" id="PF02464">
    <property type="entry name" value="CinA"/>
    <property type="match status" value="1"/>
</dbReference>
<dbReference type="InterPro" id="IPR036653">
    <property type="entry name" value="CinA-like_C"/>
</dbReference>
<dbReference type="RefSeq" id="WP_183830515.1">
    <property type="nucleotide sequence ID" value="NZ_JACHEU010000001.1"/>
</dbReference>
<protein>
    <submittedName>
        <fullName evidence="2">Nicotinamide-nucleotide amidase</fullName>
        <ecNumber evidence="2">3.5.1.42</ecNumber>
    </submittedName>
</protein>
<dbReference type="EMBL" id="JACHEU010000001">
    <property type="protein sequence ID" value="MBB6013104.1"/>
    <property type="molecule type" value="Genomic_DNA"/>
</dbReference>
<reference evidence="2 3" key="1">
    <citation type="submission" date="2020-08" db="EMBL/GenBank/DDBJ databases">
        <title>Genomic Encyclopedia of Type Strains, Phase IV (KMG-IV): sequencing the most valuable type-strain genomes for metagenomic binning, comparative biology and taxonomic classification.</title>
        <authorList>
            <person name="Goeker M."/>
        </authorList>
    </citation>
    <scope>NUCLEOTIDE SEQUENCE [LARGE SCALE GENOMIC DNA]</scope>
    <source>
        <strain evidence="2 3">DSM 11099</strain>
    </source>
</reference>
<name>A0A7W9S3G1_9HYPH</name>
<evidence type="ECO:0000313" key="2">
    <source>
        <dbReference type="EMBL" id="MBB6013104.1"/>
    </source>
</evidence>